<feature type="transmembrane region" description="Helical" evidence="1">
    <location>
        <begin position="20"/>
        <end position="39"/>
    </location>
</feature>
<evidence type="ECO:0008006" key="4">
    <source>
        <dbReference type="Google" id="ProtNLM"/>
    </source>
</evidence>
<keyword evidence="1" id="KW-1133">Transmembrane helix</keyword>
<accession>A0A2N8HDB4</accession>
<feature type="transmembrane region" description="Helical" evidence="1">
    <location>
        <begin position="148"/>
        <end position="172"/>
    </location>
</feature>
<feature type="transmembrane region" description="Helical" evidence="1">
    <location>
        <begin position="273"/>
        <end position="294"/>
    </location>
</feature>
<proteinExistence type="predicted"/>
<evidence type="ECO:0000313" key="3">
    <source>
        <dbReference type="Proteomes" id="UP000236000"/>
    </source>
</evidence>
<feature type="transmembrane region" description="Helical" evidence="1">
    <location>
        <begin position="178"/>
        <end position="198"/>
    </location>
</feature>
<evidence type="ECO:0000313" key="2">
    <source>
        <dbReference type="EMBL" id="PNC17854.1"/>
    </source>
</evidence>
<name>A0A2N8HDB4_9BACT</name>
<dbReference type="AlphaFoldDB" id="A0A2N8HDB4"/>
<feature type="transmembrane region" description="Helical" evidence="1">
    <location>
        <begin position="51"/>
        <end position="70"/>
    </location>
</feature>
<keyword evidence="1" id="KW-0812">Transmembrane</keyword>
<dbReference type="EMBL" id="PJKA01000012">
    <property type="protein sequence ID" value="PNC17854.1"/>
    <property type="molecule type" value="Genomic_DNA"/>
</dbReference>
<comment type="caution">
    <text evidence="2">The sequence shown here is derived from an EMBL/GenBank/DDBJ whole genome shotgun (WGS) entry which is preliminary data.</text>
</comment>
<feature type="transmembrane region" description="Helical" evidence="1">
    <location>
        <begin position="247"/>
        <end position="266"/>
    </location>
</feature>
<feature type="transmembrane region" description="Helical" evidence="1">
    <location>
        <begin position="117"/>
        <end position="136"/>
    </location>
</feature>
<organism evidence="2 3">
    <name type="scientific">Akkermansia muciniphila</name>
    <dbReference type="NCBI Taxonomy" id="239935"/>
    <lineage>
        <taxon>Bacteria</taxon>
        <taxon>Pseudomonadati</taxon>
        <taxon>Verrucomicrobiota</taxon>
        <taxon>Verrucomicrobiia</taxon>
        <taxon>Verrucomicrobiales</taxon>
        <taxon>Akkermansiaceae</taxon>
        <taxon>Akkermansia</taxon>
    </lineage>
</organism>
<feature type="transmembrane region" description="Helical" evidence="1">
    <location>
        <begin position="219"/>
        <end position="241"/>
    </location>
</feature>
<evidence type="ECO:0000256" key="1">
    <source>
        <dbReference type="SAM" id="Phobius"/>
    </source>
</evidence>
<reference evidence="2 3" key="1">
    <citation type="journal article" date="2017" name="BMC Genomics">
        <title>Genome sequencing of 39 Akkermansia muciniphila isolates reveals its population structure, genomic and functional diverisity, and global distribution in mammalian gut microbiotas.</title>
        <authorList>
            <person name="Guo X."/>
            <person name="Li S."/>
            <person name="Zhang J."/>
            <person name="Wu F."/>
            <person name="Li X."/>
            <person name="Wu D."/>
            <person name="Zhang M."/>
            <person name="Ou Z."/>
            <person name="Jie Z."/>
            <person name="Yan Q."/>
            <person name="Li P."/>
            <person name="Yi J."/>
            <person name="Peng Y."/>
        </authorList>
    </citation>
    <scope>NUCLEOTIDE SEQUENCE [LARGE SCALE GENOMIC DNA]</scope>
    <source>
        <strain evidence="2 3">GP24</strain>
    </source>
</reference>
<sequence length="298" mass="33392">MGMMKRKMEQVLKRPPWWAWFSLMGLEIPSAAIAWAFAVSQSHLVVVSSPWLYQFLFVAVWCVNMLDRVMKVFRGGPAVYSDECLLFAKKHCFIISLLIVVAAITGLWIMFFQLGVVIFQFALLPGICSLLFLYFSTNPHKKGILSSAFVMGAFFASVSFATGAGIPAYFYGTMGGGWSGQLSTPTWYLVALVMLSMFSRRRWIEEDDEEAQESAARDMVSLVWMGVIVIYVVFCLAAAAREYTGDAWIYYGLAMAGVFMFVLDRLKRNMPPLLLYTLSWVALIFPLVLSGILAQASS</sequence>
<feature type="transmembrane region" description="Helical" evidence="1">
    <location>
        <begin position="91"/>
        <end position="111"/>
    </location>
</feature>
<gene>
    <name evidence="2" type="ORF">CXU22_08965</name>
</gene>
<keyword evidence="1" id="KW-0472">Membrane</keyword>
<protein>
    <recommendedName>
        <fullName evidence="4">Prenyltransferase</fullName>
    </recommendedName>
</protein>
<dbReference type="Proteomes" id="UP000236000">
    <property type="component" value="Unassembled WGS sequence"/>
</dbReference>